<feature type="region of interest" description="Disordered" evidence="1">
    <location>
        <begin position="185"/>
        <end position="227"/>
    </location>
</feature>
<evidence type="ECO:0000256" key="1">
    <source>
        <dbReference type="SAM" id="MobiDB-lite"/>
    </source>
</evidence>
<feature type="compositionally biased region" description="Pro residues" evidence="1">
    <location>
        <begin position="390"/>
        <end position="402"/>
    </location>
</feature>
<reference evidence="2" key="1">
    <citation type="submission" date="2023-03" db="EMBL/GenBank/DDBJ databases">
        <title>Massive genome expansion in bonnet fungi (Mycena s.s.) driven by repeated elements and novel gene families across ecological guilds.</title>
        <authorList>
            <consortium name="Lawrence Berkeley National Laboratory"/>
            <person name="Harder C.B."/>
            <person name="Miyauchi S."/>
            <person name="Viragh M."/>
            <person name="Kuo A."/>
            <person name="Thoen E."/>
            <person name="Andreopoulos B."/>
            <person name="Lu D."/>
            <person name="Skrede I."/>
            <person name="Drula E."/>
            <person name="Henrissat B."/>
            <person name="Morin E."/>
            <person name="Kohler A."/>
            <person name="Barry K."/>
            <person name="LaButti K."/>
            <person name="Morin E."/>
            <person name="Salamov A."/>
            <person name="Lipzen A."/>
            <person name="Mereny Z."/>
            <person name="Hegedus B."/>
            <person name="Baldrian P."/>
            <person name="Stursova M."/>
            <person name="Weitz H."/>
            <person name="Taylor A."/>
            <person name="Grigoriev I.V."/>
            <person name="Nagy L.G."/>
            <person name="Martin F."/>
            <person name="Kauserud H."/>
        </authorList>
    </citation>
    <scope>NUCLEOTIDE SEQUENCE</scope>
    <source>
        <strain evidence="2">CBHHK173m</strain>
    </source>
</reference>
<evidence type="ECO:0000313" key="3">
    <source>
        <dbReference type="Proteomes" id="UP001222325"/>
    </source>
</evidence>
<dbReference type="Proteomes" id="UP001222325">
    <property type="component" value="Unassembled WGS sequence"/>
</dbReference>
<accession>A0AAD6XH82</accession>
<feature type="compositionally biased region" description="Low complexity" evidence="1">
    <location>
        <begin position="403"/>
        <end position="425"/>
    </location>
</feature>
<feature type="compositionally biased region" description="Basic residues" evidence="1">
    <location>
        <begin position="440"/>
        <end position="450"/>
    </location>
</feature>
<dbReference type="EMBL" id="JARJCN010000231">
    <property type="protein sequence ID" value="KAJ7062426.1"/>
    <property type="molecule type" value="Genomic_DNA"/>
</dbReference>
<dbReference type="AlphaFoldDB" id="A0AAD6XH82"/>
<protein>
    <submittedName>
        <fullName evidence="2">Uncharacterized protein</fullName>
    </submittedName>
</protein>
<name>A0AAD6XH82_9AGAR</name>
<sequence>MRAVCRSRCPPLLKLTQMPSSCAPACDERAHRRRCRPHPTPPTREQGSVAQPESPLLRQAHRRRSTAPSSSARVGTHLGRPCPAARVLKTTTSDLKALIGARSCGASDAALERRRARVPGLEHIACLPQRRRTTRPPVTSFVAHTASRAARPSAARAIVSGTSDASAASAAAALIACGRFARLQPPSRMSQAAPPAVSTGPRTRPLHRTRPHPPPAPPPPPSSRAAARTFVHAASRAARPSAVRALVRTGLEGVRYKRCLCAPRATHRRPHALSASPPSFPRCRTSCTRRAPRSPRARPLPRPWTTARDLAVPTHRPRRCARPTRALAPIERRNASALRCADSESGAGARRADPSPQLEQTSATRRRRFLSNPTPRSFPFPLPHHALPSPAAPSPPLPPHAAPSPHLAPSRPALPALSSPLPRSRLGADSDSALSTWRPCRSRARCRRTAQRAPSPMRETSARGA</sequence>
<organism evidence="2 3">
    <name type="scientific">Mycena belliarum</name>
    <dbReference type="NCBI Taxonomy" id="1033014"/>
    <lineage>
        <taxon>Eukaryota</taxon>
        <taxon>Fungi</taxon>
        <taxon>Dikarya</taxon>
        <taxon>Basidiomycota</taxon>
        <taxon>Agaricomycotina</taxon>
        <taxon>Agaricomycetes</taxon>
        <taxon>Agaricomycetidae</taxon>
        <taxon>Agaricales</taxon>
        <taxon>Marasmiineae</taxon>
        <taxon>Mycenaceae</taxon>
        <taxon>Mycena</taxon>
    </lineage>
</organism>
<comment type="caution">
    <text evidence="2">The sequence shown here is derived from an EMBL/GenBank/DDBJ whole genome shotgun (WGS) entry which is preliminary data.</text>
</comment>
<proteinExistence type="predicted"/>
<keyword evidence="3" id="KW-1185">Reference proteome</keyword>
<feature type="region of interest" description="Disordered" evidence="1">
    <location>
        <begin position="28"/>
        <end position="79"/>
    </location>
</feature>
<gene>
    <name evidence="2" type="ORF">B0H15DRAFT_980994</name>
</gene>
<feature type="region of interest" description="Disordered" evidence="1">
    <location>
        <begin position="270"/>
        <end position="465"/>
    </location>
</feature>
<evidence type="ECO:0000313" key="2">
    <source>
        <dbReference type="EMBL" id="KAJ7062426.1"/>
    </source>
</evidence>
<feature type="compositionally biased region" description="Pro residues" evidence="1">
    <location>
        <begin position="212"/>
        <end position="222"/>
    </location>
</feature>